<keyword evidence="16" id="KW-1185">Reference proteome</keyword>
<evidence type="ECO:0000256" key="2">
    <source>
        <dbReference type="ARBA" id="ARBA00005528"/>
    </source>
</evidence>
<evidence type="ECO:0000256" key="8">
    <source>
        <dbReference type="ARBA" id="ARBA00022679"/>
    </source>
</evidence>
<evidence type="ECO:0000313" key="15">
    <source>
        <dbReference type="EMBL" id="KFI80400.1"/>
    </source>
</evidence>
<feature type="domain" description="Ribosomal RNA small subunit methyltransferase E methyltransferase" evidence="13">
    <location>
        <begin position="83"/>
        <end position="257"/>
    </location>
</feature>
<keyword evidence="6 12" id="KW-0698">rRNA processing</keyword>
<dbReference type="Pfam" id="PF20260">
    <property type="entry name" value="PUA_4"/>
    <property type="match status" value="1"/>
</dbReference>
<dbReference type="InterPro" id="IPR046887">
    <property type="entry name" value="RsmE_PUA-like"/>
</dbReference>
<evidence type="ECO:0000256" key="10">
    <source>
        <dbReference type="ARBA" id="ARBA00025699"/>
    </source>
</evidence>
<comment type="subcellular location">
    <subcellularLocation>
        <location evidence="1 12">Cytoplasm</location>
    </subcellularLocation>
</comment>
<dbReference type="InterPro" id="IPR029028">
    <property type="entry name" value="Alpha/beta_knot_MTases"/>
</dbReference>
<dbReference type="NCBIfam" id="TIGR00046">
    <property type="entry name" value="RsmE family RNA methyltransferase"/>
    <property type="match status" value="1"/>
</dbReference>
<keyword evidence="9 12" id="KW-0949">S-adenosyl-L-methionine</keyword>
<dbReference type="PANTHER" id="PTHR30027:SF3">
    <property type="entry name" value="16S RRNA (URACIL(1498)-N(3))-METHYLTRANSFERASE"/>
    <property type="match status" value="1"/>
</dbReference>
<dbReference type="GeneID" id="93093579"/>
<dbReference type="EMBL" id="JGZE01000001">
    <property type="protein sequence ID" value="KFI80400.1"/>
    <property type="molecule type" value="Genomic_DNA"/>
</dbReference>
<dbReference type="CDD" id="cd18084">
    <property type="entry name" value="RsmE-like"/>
    <property type="match status" value="1"/>
</dbReference>
<dbReference type="OrthoDB" id="9808126at2"/>
<dbReference type="GO" id="GO:0070042">
    <property type="term" value="F:rRNA (uridine-N3-)-methyltransferase activity"/>
    <property type="evidence" value="ECO:0007669"/>
    <property type="project" value="TreeGrafter"/>
</dbReference>
<proteinExistence type="inferred from homology"/>
<evidence type="ECO:0000256" key="5">
    <source>
        <dbReference type="ARBA" id="ARBA00022490"/>
    </source>
</evidence>
<evidence type="ECO:0000256" key="3">
    <source>
        <dbReference type="ARBA" id="ARBA00012328"/>
    </source>
</evidence>
<dbReference type="RefSeq" id="WP_033510959.1">
    <property type="nucleotide sequence ID" value="NZ_JDUO01000001.1"/>
</dbReference>
<evidence type="ECO:0000256" key="11">
    <source>
        <dbReference type="ARBA" id="ARBA00047944"/>
    </source>
</evidence>
<evidence type="ECO:0000259" key="14">
    <source>
        <dbReference type="Pfam" id="PF20260"/>
    </source>
</evidence>
<evidence type="ECO:0000259" key="13">
    <source>
        <dbReference type="Pfam" id="PF04452"/>
    </source>
</evidence>
<dbReference type="AlphaFoldDB" id="A0A087CAV0"/>
<comment type="similarity">
    <text evidence="2 12">Belongs to the RNA methyltransferase RsmE family.</text>
</comment>
<name>A0A087CAV0_9BIFI</name>
<comment type="function">
    <text evidence="10 12">Specifically methylates the N3 position of the uracil ring of uridine 1498 (m3U1498) in 16S rRNA. Acts on the fully assembled 30S ribosomal subunit.</text>
</comment>
<dbReference type="InterPro" id="IPR046886">
    <property type="entry name" value="RsmE_MTase_dom"/>
</dbReference>
<dbReference type="SUPFAM" id="SSF88697">
    <property type="entry name" value="PUA domain-like"/>
    <property type="match status" value="1"/>
</dbReference>
<protein>
    <recommendedName>
        <fullName evidence="4 12">Ribosomal RNA small subunit methyltransferase E</fullName>
        <ecNumber evidence="3 12">2.1.1.193</ecNumber>
    </recommendedName>
</protein>
<dbReference type="InterPro" id="IPR006700">
    <property type="entry name" value="RsmE"/>
</dbReference>
<comment type="catalytic activity">
    <reaction evidence="11 12">
        <text>uridine(1498) in 16S rRNA + S-adenosyl-L-methionine = N(3)-methyluridine(1498) in 16S rRNA + S-adenosyl-L-homocysteine + H(+)</text>
        <dbReference type="Rhea" id="RHEA:42920"/>
        <dbReference type="Rhea" id="RHEA-COMP:10283"/>
        <dbReference type="Rhea" id="RHEA-COMP:10284"/>
        <dbReference type="ChEBI" id="CHEBI:15378"/>
        <dbReference type="ChEBI" id="CHEBI:57856"/>
        <dbReference type="ChEBI" id="CHEBI:59789"/>
        <dbReference type="ChEBI" id="CHEBI:65315"/>
        <dbReference type="ChEBI" id="CHEBI:74502"/>
        <dbReference type="EC" id="2.1.1.193"/>
    </reaction>
</comment>
<dbReference type="eggNOG" id="COG1385">
    <property type="taxonomic scope" value="Bacteria"/>
</dbReference>
<dbReference type="SUPFAM" id="SSF75217">
    <property type="entry name" value="alpha/beta knot"/>
    <property type="match status" value="1"/>
</dbReference>
<keyword evidence="7 12" id="KW-0489">Methyltransferase</keyword>
<evidence type="ECO:0000256" key="4">
    <source>
        <dbReference type="ARBA" id="ARBA00013673"/>
    </source>
</evidence>
<dbReference type="GO" id="GO:0070475">
    <property type="term" value="P:rRNA base methylation"/>
    <property type="evidence" value="ECO:0007669"/>
    <property type="project" value="TreeGrafter"/>
</dbReference>
<dbReference type="PIRSF" id="PIRSF015601">
    <property type="entry name" value="MTase_slr0722"/>
    <property type="match status" value="1"/>
</dbReference>
<dbReference type="STRING" id="1437603.GCA_000771525_00008"/>
<dbReference type="NCBIfam" id="NF008693">
    <property type="entry name" value="PRK11713.2-3"/>
    <property type="match status" value="1"/>
</dbReference>
<evidence type="ECO:0000256" key="6">
    <source>
        <dbReference type="ARBA" id="ARBA00022552"/>
    </source>
</evidence>
<organism evidence="15 16">
    <name type="scientific">Bifidobacterium mongoliense DSM 21395</name>
    <dbReference type="NCBI Taxonomy" id="1437603"/>
    <lineage>
        <taxon>Bacteria</taxon>
        <taxon>Bacillati</taxon>
        <taxon>Actinomycetota</taxon>
        <taxon>Actinomycetes</taxon>
        <taxon>Bifidobacteriales</taxon>
        <taxon>Bifidobacteriaceae</taxon>
        <taxon>Bifidobacterium</taxon>
    </lineage>
</organism>
<dbReference type="InterPro" id="IPR015947">
    <property type="entry name" value="PUA-like_sf"/>
</dbReference>
<reference evidence="15 16" key="1">
    <citation type="submission" date="2014-03" db="EMBL/GenBank/DDBJ databases">
        <title>Genomics of Bifidobacteria.</title>
        <authorList>
            <person name="Ventura M."/>
            <person name="Milani C."/>
            <person name="Lugli G.A."/>
        </authorList>
    </citation>
    <scope>NUCLEOTIDE SEQUENCE [LARGE SCALE GENOMIC DNA]</scope>
    <source>
        <strain evidence="15 16">DSM 21395</strain>
    </source>
</reference>
<feature type="domain" description="Ribosomal RNA small subunit methyltransferase E PUA-like" evidence="14">
    <location>
        <begin position="35"/>
        <end position="74"/>
    </location>
</feature>
<evidence type="ECO:0000256" key="9">
    <source>
        <dbReference type="ARBA" id="ARBA00022691"/>
    </source>
</evidence>
<dbReference type="GO" id="GO:0005737">
    <property type="term" value="C:cytoplasm"/>
    <property type="evidence" value="ECO:0007669"/>
    <property type="project" value="UniProtKB-SubCell"/>
</dbReference>
<comment type="caution">
    <text evidence="15">The sequence shown here is derived from an EMBL/GenBank/DDBJ whole genome shotgun (WGS) entry which is preliminary data.</text>
</comment>
<dbReference type="PANTHER" id="PTHR30027">
    <property type="entry name" value="RIBOSOMAL RNA SMALL SUBUNIT METHYLTRANSFERASE E"/>
    <property type="match status" value="1"/>
</dbReference>
<evidence type="ECO:0000256" key="7">
    <source>
        <dbReference type="ARBA" id="ARBA00022603"/>
    </source>
</evidence>
<sequence>MTDPLFMLDTSHEDTPLNTDELHTGWRLTLPRSVRRHALQAMRLKPGDRLQLSDGVGLRVHAEIQDVDAGTASVTGVGREPGPVTRLALVQALAKTGHDEQAIDMATQIGVDEVVPWQSARSIAKWKQGRSERRWHDTLVAAAEQSRRAWLPSLGECVNGTGLIAICRRASVHGDLVIVLHQDAPTPWDEIEDHITALTSRCLDDGRERTISVVVGPEGGIGDEEIDALRDAGALTCVLGSNILRAGVAGPVALSLLSRSLGRFA</sequence>
<dbReference type="Pfam" id="PF04452">
    <property type="entry name" value="Methyltrans_RNA"/>
    <property type="match status" value="1"/>
</dbReference>
<dbReference type="InterPro" id="IPR029026">
    <property type="entry name" value="tRNA_m1G_MTases_N"/>
</dbReference>
<evidence type="ECO:0000256" key="1">
    <source>
        <dbReference type="ARBA" id="ARBA00004496"/>
    </source>
</evidence>
<dbReference type="Gene3D" id="3.40.1280.10">
    <property type="match status" value="1"/>
</dbReference>
<evidence type="ECO:0000313" key="16">
    <source>
        <dbReference type="Proteomes" id="UP000029082"/>
    </source>
</evidence>
<evidence type="ECO:0000256" key="12">
    <source>
        <dbReference type="PIRNR" id="PIRNR015601"/>
    </source>
</evidence>
<keyword evidence="8 12" id="KW-0808">Transferase</keyword>
<dbReference type="EC" id="2.1.1.193" evidence="3 12"/>
<gene>
    <name evidence="15" type="ORF">BMON_0274</name>
</gene>
<accession>A0A087CAV0</accession>
<keyword evidence="5 12" id="KW-0963">Cytoplasm</keyword>
<dbReference type="Proteomes" id="UP000029082">
    <property type="component" value="Unassembled WGS sequence"/>
</dbReference>